<comment type="similarity">
    <text evidence="7">Belongs to the binding-protein-dependent transport system permease family.</text>
</comment>
<comment type="caution">
    <text evidence="9">The sequence shown here is derived from an EMBL/GenBank/DDBJ whole genome shotgun (WGS) entry which is preliminary data.</text>
</comment>
<proteinExistence type="inferred from homology"/>
<feature type="transmembrane region" description="Helical" evidence="7">
    <location>
        <begin position="205"/>
        <end position="226"/>
    </location>
</feature>
<feature type="transmembrane region" description="Helical" evidence="7">
    <location>
        <begin position="12"/>
        <end position="35"/>
    </location>
</feature>
<dbReference type="InterPro" id="IPR000515">
    <property type="entry name" value="MetI-like"/>
</dbReference>
<sequence length="293" mass="32928">MNKTNKNLPYILLLAPALIGYVIFAIVPIFLSFFYSLTDFDGISSSYSFIGLNNYKTAFQDDRFFYSIKVTLLITVISCIVINVAALVLAMLLNSLRKLKGLFRLLVFYPQILSFVVVGFVWSYIYNYNTGVLNYVLQIMSLDSFMQDWLGDQQLVIFSIIFVIVWQSLGFYTVIYLAALQTVPQDVVEAATIDGASKLQQFKAVIFPLLSPSFTINWILCFISGLKTYDVVKVMTDGGPGFTTETIAFNIISQAFVSNKQGYASALAIILFLFVAAMSIVQVVYLRKREVEA</sequence>
<dbReference type="EMBL" id="JBHUHO010000042">
    <property type="protein sequence ID" value="MFD2117591.1"/>
    <property type="molecule type" value="Genomic_DNA"/>
</dbReference>
<evidence type="ECO:0000256" key="5">
    <source>
        <dbReference type="ARBA" id="ARBA00022989"/>
    </source>
</evidence>
<feature type="domain" description="ABC transmembrane type-1" evidence="8">
    <location>
        <begin position="68"/>
        <end position="282"/>
    </location>
</feature>
<dbReference type="InterPro" id="IPR035906">
    <property type="entry name" value="MetI-like_sf"/>
</dbReference>
<dbReference type="RefSeq" id="WP_377774842.1">
    <property type="nucleotide sequence ID" value="NZ_JBHUHO010000042.1"/>
</dbReference>
<keyword evidence="4 7" id="KW-0812">Transmembrane</keyword>
<gene>
    <name evidence="9" type="ORF">ACFSJH_17825</name>
</gene>
<dbReference type="PANTHER" id="PTHR30193">
    <property type="entry name" value="ABC TRANSPORTER PERMEASE PROTEIN"/>
    <property type="match status" value="1"/>
</dbReference>
<evidence type="ECO:0000256" key="4">
    <source>
        <dbReference type="ARBA" id="ARBA00022692"/>
    </source>
</evidence>
<evidence type="ECO:0000313" key="10">
    <source>
        <dbReference type="Proteomes" id="UP001597362"/>
    </source>
</evidence>
<reference evidence="10" key="1">
    <citation type="journal article" date="2019" name="Int. J. Syst. Evol. Microbiol.">
        <title>The Global Catalogue of Microorganisms (GCM) 10K type strain sequencing project: providing services to taxonomists for standard genome sequencing and annotation.</title>
        <authorList>
            <consortium name="The Broad Institute Genomics Platform"/>
            <consortium name="The Broad Institute Genome Sequencing Center for Infectious Disease"/>
            <person name="Wu L."/>
            <person name="Ma J."/>
        </authorList>
    </citation>
    <scope>NUCLEOTIDE SEQUENCE [LARGE SCALE GENOMIC DNA]</scope>
    <source>
        <strain evidence="10">GH52</strain>
    </source>
</reference>
<keyword evidence="6 7" id="KW-0472">Membrane</keyword>
<keyword evidence="5 7" id="KW-1133">Transmembrane helix</keyword>
<keyword evidence="10" id="KW-1185">Reference proteome</keyword>
<evidence type="ECO:0000256" key="6">
    <source>
        <dbReference type="ARBA" id="ARBA00023136"/>
    </source>
</evidence>
<keyword evidence="3" id="KW-1003">Cell membrane</keyword>
<dbReference type="PROSITE" id="PS50928">
    <property type="entry name" value="ABC_TM1"/>
    <property type="match status" value="1"/>
</dbReference>
<dbReference type="Gene3D" id="1.10.3720.10">
    <property type="entry name" value="MetI-like"/>
    <property type="match status" value="1"/>
</dbReference>
<evidence type="ECO:0000313" key="9">
    <source>
        <dbReference type="EMBL" id="MFD2117591.1"/>
    </source>
</evidence>
<dbReference type="Proteomes" id="UP001597362">
    <property type="component" value="Unassembled WGS sequence"/>
</dbReference>
<dbReference type="InterPro" id="IPR051393">
    <property type="entry name" value="ABC_transporter_permease"/>
</dbReference>
<keyword evidence="2 7" id="KW-0813">Transport</keyword>
<feature type="transmembrane region" description="Helical" evidence="7">
    <location>
        <begin position="105"/>
        <end position="125"/>
    </location>
</feature>
<accession>A0ABW4YPG9</accession>
<evidence type="ECO:0000259" key="8">
    <source>
        <dbReference type="PROSITE" id="PS50928"/>
    </source>
</evidence>
<name>A0ABW4YPG9_9BACL</name>
<evidence type="ECO:0000256" key="7">
    <source>
        <dbReference type="RuleBase" id="RU363032"/>
    </source>
</evidence>
<evidence type="ECO:0000256" key="2">
    <source>
        <dbReference type="ARBA" id="ARBA00022448"/>
    </source>
</evidence>
<feature type="transmembrane region" description="Helical" evidence="7">
    <location>
        <begin position="155"/>
        <end position="179"/>
    </location>
</feature>
<evidence type="ECO:0000256" key="3">
    <source>
        <dbReference type="ARBA" id="ARBA00022475"/>
    </source>
</evidence>
<feature type="transmembrane region" description="Helical" evidence="7">
    <location>
        <begin position="263"/>
        <end position="286"/>
    </location>
</feature>
<comment type="subcellular location">
    <subcellularLocation>
        <location evidence="1 7">Cell membrane</location>
        <topology evidence="1 7">Multi-pass membrane protein</topology>
    </subcellularLocation>
</comment>
<protein>
    <submittedName>
        <fullName evidence="9">Carbohydrate ABC transporter permease</fullName>
    </submittedName>
</protein>
<dbReference type="Pfam" id="PF00528">
    <property type="entry name" value="BPD_transp_1"/>
    <property type="match status" value="1"/>
</dbReference>
<organism evidence="9 10">
    <name type="scientific">Paenibacillus yanchengensis</name>
    <dbReference type="NCBI Taxonomy" id="2035833"/>
    <lineage>
        <taxon>Bacteria</taxon>
        <taxon>Bacillati</taxon>
        <taxon>Bacillota</taxon>
        <taxon>Bacilli</taxon>
        <taxon>Bacillales</taxon>
        <taxon>Paenibacillaceae</taxon>
        <taxon>Paenibacillus</taxon>
    </lineage>
</organism>
<evidence type="ECO:0000256" key="1">
    <source>
        <dbReference type="ARBA" id="ARBA00004651"/>
    </source>
</evidence>
<dbReference type="SUPFAM" id="SSF161098">
    <property type="entry name" value="MetI-like"/>
    <property type="match status" value="1"/>
</dbReference>
<feature type="transmembrane region" description="Helical" evidence="7">
    <location>
        <begin position="70"/>
        <end position="93"/>
    </location>
</feature>
<dbReference type="CDD" id="cd06261">
    <property type="entry name" value="TM_PBP2"/>
    <property type="match status" value="1"/>
</dbReference>
<dbReference type="PANTHER" id="PTHR30193:SF41">
    <property type="entry name" value="DIACETYLCHITOBIOSE UPTAKE SYSTEM PERMEASE PROTEIN NGCF"/>
    <property type="match status" value="1"/>
</dbReference>